<dbReference type="SUPFAM" id="SSF53448">
    <property type="entry name" value="Nucleotide-diphospho-sugar transferases"/>
    <property type="match status" value="1"/>
</dbReference>
<evidence type="ECO:0000313" key="12">
    <source>
        <dbReference type="EMBL" id="KAK2167383.1"/>
    </source>
</evidence>
<dbReference type="Pfam" id="PF00483">
    <property type="entry name" value="NTP_transferase"/>
    <property type="match status" value="1"/>
</dbReference>
<evidence type="ECO:0000259" key="10">
    <source>
        <dbReference type="Pfam" id="PF00483"/>
    </source>
</evidence>
<keyword evidence="3" id="KW-0963">Cytoplasm</keyword>
<keyword evidence="4" id="KW-0396">Initiation factor</keyword>
<dbReference type="Gene3D" id="3.90.550.10">
    <property type="entry name" value="Spore Coat Polysaccharide Biosynthesis Protein SpsA, Chain A"/>
    <property type="match status" value="1"/>
</dbReference>
<proteinExistence type="inferred from homology"/>
<gene>
    <name evidence="12" type="ORF">LSH36_28g01002</name>
</gene>
<protein>
    <recommendedName>
        <fullName evidence="6">Translation initiation factor eIF2B subunit gamma</fullName>
    </recommendedName>
    <alternativeName>
        <fullName evidence="7">eIF2B GDP-GTP exchange factor subunit gamma</fullName>
    </alternativeName>
</protein>
<dbReference type="GO" id="GO:0002183">
    <property type="term" value="P:cytoplasmic translational initiation"/>
    <property type="evidence" value="ECO:0007669"/>
    <property type="project" value="TreeGrafter"/>
</dbReference>
<evidence type="ECO:0000313" key="13">
    <source>
        <dbReference type="Proteomes" id="UP001208570"/>
    </source>
</evidence>
<dbReference type="Pfam" id="PF25084">
    <property type="entry name" value="LbH_EIF2B"/>
    <property type="match status" value="1"/>
</dbReference>
<dbReference type="AlphaFoldDB" id="A0AAD9KBG0"/>
<dbReference type="PANTHER" id="PTHR45989">
    <property type="entry name" value="TRANSLATION INITIATION FACTOR EIF-2B SUBUNIT GAMMA"/>
    <property type="match status" value="1"/>
</dbReference>
<evidence type="ECO:0000256" key="4">
    <source>
        <dbReference type="ARBA" id="ARBA00022540"/>
    </source>
</evidence>
<evidence type="ECO:0000256" key="2">
    <source>
        <dbReference type="ARBA" id="ARBA00007878"/>
    </source>
</evidence>
<evidence type="ECO:0000256" key="3">
    <source>
        <dbReference type="ARBA" id="ARBA00022490"/>
    </source>
</evidence>
<comment type="subcellular location">
    <subcellularLocation>
        <location evidence="1">Cytoplasm</location>
        <location evidence="1">Cytosol</location>
    </subcellularLocation>
</comment>
<dbReference type="GO" id="GO:0005829">
    <property type="term" value="C:cytosol"/>
    <property type="evidence" value="ECO:0007669"/>
    <property type="project" value="UniProtKB-SubCell"/>
</dbReference>
<name>A0AAD9KBG0_9ANNE</name>
<dbReference type="InterPro" id="IPR005835">
    <property type="entry name" value="NTP_transferase_dom"/>
</dbReference>
<reference evidence="12" key="1">
    <citation type="journal article" date="2023" name="Mol. Biol. Evol.">
        <title>Third-Generation Sequencing Reveals the Adaptive Role of the Epigenome in Three Deep-Sea Polychaetes.</title>
        <authorList>
            <person name="Perez M."/>
            <person name="Aroh O."/>
            <person name="Sun Y."/>
            <person name="Lan Y."/>
            <person name="Juniper S.K."/>
            <person name="Young C.R."/>
            <person name="Angers B."/>
            <person name="Qian P.Y."/>
        </authorList>
    </citation>
    <scope>NUCLEOTIDE SEQUENCE</scope>
    <source>
        <strain evidence="12">P08H-3</strain>
    </source>
</reference>
<keyword evidence="13" id="KW-1185">Reference proteome</keyword>
<dbReference type="InterPro" id="IPR056764">
    <property type="entry name" value="LbH_EIF2B3/5"/>
</dbReference>
<organism evidence="12 13">
    <name type="scientific">Paralvinella palmiformis</name>
    <dbReference type="NCBI Taxonomy" id="53620"/>
    <lineage>
        <taxon>Eukaryota</taxon>
        <taxon>Metazoa</taxon>
        <taxon>Spiralia</taxon>
        <taxon>Lophotrochozoa</taxon>
        <taxon>Annelida</taxon>
        <taxon>Polychaeta</taxon>
        <taxon>Sedentaria</taxon>
        <taxon>Canalipalpata</taxon>
        <taxon>Terebellida</taxon>
        <taxon>Terebelliformia</taxon>
        <taxon>Alvinellidae</taxon>
        <taxon>Paralvinella</taxon>
    </lineage>
</organism>
<evidence type="ECO:0000256" key="8">
    <source>
        <dbReference type="ARBA" id="ARBA00045373"/>
    </source>
</evidence>
<evidence type="ECO:0000256" key="1">
    <source>
        <dbReference type="ARBA" id="ARBA00004514"/>
    </source>
</evidence>
<comment type="similarity">
    <text evidence="2">Belongs to the eIF-2B gamma/epsilon subunits family.</text>
</comment>
<comment type="subunit">
    <text evidence="9">Component of the translation initiation factor 2B (eIF2B) complex which is a heterodecamer of two sets of five different subunits: alpha, beta, gamma, delta and epsilon. Subunits alpha, beta and delta comprise a regulatory subcomplex and subunits epsilon and gamma comprise a catalytic subcomplex. Within the complex, the hexameric regulatory complex resides at the center, with the two heterodimeric catalytic subcomplexes bound on opposite sides.</text>
</comment>
<sequence>MALQAVILAAGSGSRIRALTEDTPKALLPIANMPMIWYPLQLLEKAKFTEALVVTRELEQTKIQNTLEEIHCTIKLDYATIPDDGDSGTADTLRYIKDKIQSDVLLISCDLITDASLHLVIDLHRTYDSTLTMLFAPMPQPTINTIPGGNHNKNIEKDIVGFDENGNRILFMASEADFEESITFRKSVLKRHPFMEMRSDLLDAHLYIIKKSVIDYLEEKPSISAIKGELIPDLVDKQFSKAKNQEAELSKSEEDSYTKLAREYSSWNDHCGDLEDSYHGNSCYGYIMDGGFCIRANTMWDYCEANRQVPGKLSELSANNEIPQMGPDVQIPFTAKVAPDCVIGKGTDVADKVVAKRSVIGMNCKLSENVKVIDSIIMNDVNIEGGANLNDCIVLPMVKIGTKCELKDCIIGTGYEVKSDSTLSGATLPEQNRMMEIE</sequence>
<feature type="domain" description="EIF2B subunit epsilon/gamma LbH" evidence="11">
    <location>
        <begin position="327"/>
        <end position="422"/>
    </location>
</feature>
<comment type="caution">
    <text evidence="12">The sequence shown here is derived from an EMBL/GenBank/DDBJ whole genome shotgun (WGS) entry which is preliminary data.</text>
</comment>
<dbReference type="Gene3D" id="2.160.10.10">
    <property type="entry name" value="Hexapeptide repeat proteins"/>
    <property type="match status" value="2"/>
</dbReference>
<dbReference type="PANTHER" id="PTHR45989:SF1">
    <property type="entry name" value="TRANSLATION INITIATION FACTOR EIF-2B SUBUNIT GAMMA"/>
    <property type="match status" value="1"/>
</dbReference>
<evidence type="ECO:0000256" key="7">
    <source>
        <dbReference type="ARBA" id="ARBA00044229"/>
    </source>
</evidence>
<keyword evidence="5" id="KW-0648">Protein biosynthesis</keyword>
<evidence type="ECO:0000259" key="11">
    <source>
        <dbReference type="Pfam" id="PF25084"/>
    </source>
</evidence>
<evidence type="ECO:0000256" key="6">
    <source>
        <dbReference type="ARBA" id="ARBA00044196"/>
    </source>
</evidence>
<dbReference type="InterPro" id="IPR029044">
    <property type="entry name" value="Nucleotide-diphossugar_trans"/>
</dbReference>
<dbReference type="EMBL" id="JAODUP010000028">
    <property type="protein sequence ID" value="KAK2167383.1"/>
    <property type="molecule type" value="Genomic_DNA"/>
</dbReference>
<dbReference type="InterPro" id="IPR051960">
    <property type="entry name" value="eIF2B_gamma"/>
</dbReference>
<comment type="function">
    <text evidence="8">Acts as a component of the translation initiation factor 2B (eIF2B) complex, which catalyzes the exchange of GDP for GTP on the eukaryotic initiation factor 2 (eIF2) complex gamma subunit. Its guanine nucleotide exchange factor activity is repressed when bound to eIF2 complex phosphorylated on the alpha subunit, thereby limiting the amount of methionyl-initiator methionine tRNA available to the ribosome and consequently global translation is repressed.</text>
</comment>
<feature type="domain" description="Nucleotidyl transferase" evidence="10">
    <location>
        <begin position="5"/>
        <end position="140"/>
    </location>
</feature>
<dbReference type="GO" id="GO:0005085">
    <property type="term" value="F:guanyl-nucleotide exchange factor activity"/>
    <property type="evidence" value="ECO:0007669"/>
    <property type="project" value="TreeGrafter"/>
</dbReference>
<evidence type="ECO:0000256" key="9">
    <source>
        <dbReference type="ARBA" id="ARBA00046432"/>
    </source>
</evidence>
<dbReference type="GO" id="GO:0005851">
    <property type="term" value="C:eukaryotic translation initiation factor 2B complex"/>
    <property type="evidence" value="ECO:0007669"/>
    <property type="project" value="TreeGrafter"/>
</dbReference>
<evidence type="ECO:0000256" key="5">
    <source>
        <dbReference type="ARBA" id="ARBA00022917"/>
    </source>
</evidence>
<accession>A0AAD9KBG0</accession>
<dbReference type="Proteomes" id="UP001208570">
    <property type="component" value="Unassembled WGS sequence"/>
</dbReference>
<dbReference type="GO" id="GO:0003743">
    <property type="term" value="F:translation initiation factor activity"/>
    <property type="evidence" value="ECO:0007669"/>
    <property type="project" value="UniProtKB-KW"/>
</dbReference>
<dbReference type="CDD" id="cd04198">
    <property type="entry name" value="eIF-2B_gamma_N"/>
    <property type="match status" value="1"/>
</dbReference>